<keyword evidence="2" id="KW-1185">Reference proteome</keyword>
<name>A0A8K0MH81_9ROSA</name>
<comment type="caution">
    <text evidence="1">The sequence shown here is derived from an EMBL/GenBank/DDBJ whole genome shotgun (WGS) entry which is preliminary data.</text>
</comment>
<proteinExistence type="predicted"/>
<dbReference type="EMBL" id="VOIH02000005">
    <property type="protein sequence ID" value="KAF3445821.1"/>
    <property type="molecule type" value="Genomic_DNA"/>
</dbReference>
<reference evidence="1" key="1">
    <citation type="submission" date="2020-03" db="EMBL/GenBank/DDBJ databases">
        <title>A high-quality chromosome-level genome assembly of a woody plant with both climbing and erect habits, Rhamnella rubrinervis.</title>
        <authorList>
            <person name="Lu Z."/>
            <person name="Yang Y."/>
            <person name="Zhu X."/>
            <person name="Sun Y."/>
        </authorList>
    </citation>
    <scope>NUCLEOTIDE SEQUENCE</scope>
    <source>
        <strain evidence="1">BYM</strain>
        <tissue evidence="1">Leaf</tissue>
    </source>
</reference>
<evidence type="ECO:0000313" key="1">
    <source>
        <dbReference type="EMBL" id="KAF3445821.1"/>
    </source>
</evidence>
<protein>
    <submittedName>
        <fullName evidence="1">Uncharacterized protein</fullName>
    </submittedName>
</protein>
<organism evidence="1 2">
    <name type="scientific">Rhamnella rubrinervis</name>
    <dbReference type="NCBI Taxonomy" id="2594499"/>
    <lineage>
        <taxon>Eukaryota</taxon>
        <taxon>Viridiplantae</taxon>
        <taxon>Streptophyta</taxon>
        <taxon>Embryophyta</taxon>
        <taxon>Tracheophyta</taxon>
        <taxon>Spermatophyta</taxon>
        <taxon>Magnoliopsida</taxon>
        <taxon>eudicotyledons</taxon>
        <taxon>Gunneridae</taxon>
        <taxon>Pentapetalae</taxon>
        <taxon>rosids</taxon>
        <taxon>fabids</taxon>
        <taxon>Rosales</taxon>
        <taxon>Rhamnaceae</taxon>
        <taxon>rhamnoid group</taxon>
        <taxon>Rhamneae</taxon>
        <taxon>Rhamnella</taxon>
    </lineage>
</organism>
<evidence type="ECO:0000313" key="2">
    <source>
        <dbReference type="Proteomes" id="UP000796880"/>
    </source>
</evidence>
<accession>A0A8K0MH81</accession>
<dbReference type="AlphaFoldDB" id="A0A8K0MH81"/>
<sequence length="128" mass="14151">METISMIRFLLSVTEMDIQIRSHTPDLGVAPSGIDFNPEVDKSVRIILEHARTPSDHTTTPHQITSWADAFGDSDNELGDDADDIVEDDWLPLQGKGSSKLSKEFDGTPMWCNLSLIALHSLVSEITD</sequence>
<gene>
    <name evidence="1" type="ORF">FNV43_RR10998</name>
</gene>
<dbReference type="Proteomes" id="UP000796880">
    <property type="component" value="Unassembled WGS sequence"/>
</dbReference>